<dbReference type="AlphaFoldDB" id="A0AA46WAF1"/>
<reference evidence="1" key="1">
    <citation type="submission" date="2022-10" db="EMBL/GenBank/DDBJ databases">
        <title>Complete genome sequence of Capnocytophaga ochracea KCOM 2812 isolated from actinomycosis lesion.</title>
        <authorList>
            <person name="Kook J.-K."/>
            <person name="Park S.-N."/>
            <person name="Lim Y.K."/>
        </authorList>
    </citation>
    <scope>NUCLEOTIDE SEQUENCE</scope>
    <source>
        <strain evidence="1">KCOM 28121</strain>
    </source>
</reference>
<dbReference type="Proteomes" id="UP001163262">
    <property type="component" value="Chromosome"/>
</dbReference>
<proteinExistence type="predicted"/>
<evidence type="ECO:0000313" key="1">
    <source>
        <dbReference type="EMBL" id="UZD41883.1"/>
    </source>
</evidence>
<dbReference type="RefSeq" id="WP_178977512.1">
    <property type="nucleotide sequence ID" value="NZ_CP110230.1"/>
</dbReference>
<dbReference type="EMBL" id="CP110230">
    <property type="protein sequence ID" value="UZD41883.1"/>
    <property type="molecule type" value="Genomic_DNA"/>
</dbReference>
<protein>
    <submittedName>
        <fullName evidence="1">Uncharacterized protein</fullName>
    </submittedName>
</protein>
<evidence type="ECO:0000313" key="2">
    <source>
        <dbReference type="Proteomes" id="UP001163262"/>
    </source>
</evidence>
<name>A0AA46WAF1_CAPOC</name>
<sequence length="66" mass="7727">MKENQFDKFLNSKLDNFCNPEQKKVILYIDKPMSEATNTQLNMINRIKQKNVIVVNSLDELGKIIK</sequence>
<gene>
    <name evidence="1" type="ORF">OL231_04885</name>
</gene>
<organism evidence="1 2">
    <name type="scientific">Capnocytophaga ochracea</name>
    <dbReference type="NCBI Taxonomy" id="1018"/>
    <lineage>
        <taxon>Bacteria</taxon>
        <taxon>Pseudomonadati</taxon>
        <taxon>Bacteroidota</taxon>
        <taxon>Flavobacteriia</taxon>
        <taxon>Flavobacteriales</taxon>
        <taxon>Flavobacteriaceae</taxon>
        <taxon>Capnocytophaga</taxon>
    </lineage>
</organism>
<accession>A0AA46WAF1</accession>